<evidence type="ECO:0000313" key="2">
    <source>
        <dbReference type="EMBL" id="MCQ9209230.1"/>
    </source>
</evidence>
<feature type="transmembrane region" description="Helical" evidence="1">
    <location>
        <begin position="6"/>
        <end position="22"/>
    </location>
</feature>
<reference evidence="2" key="1">
    <citation type="submission" date="2022-07" db="EMBL/GenBank/DDBJ databases">
        <authorList>
            <person name="Jung M.-Y."/>
            <person name="Lee M."/>
        </authorList>
    </citation>
    <scope>NUCLEOTIDE SEQUENCE</scope>
    <source>
        <strain evidence="2">S8</strain>
    </source>
</reference>
<keyword evidence="1" id="KW-0812">Transmembrane</keyword>
<dbReference type="EMBL" id="JANHNZ010000001">
    <property type="protein sequence ID" value="MCQ9209230.1"/>
    <property type="molecule type" value="Genomic_DNA"/>
</dbReference>
<feature type="transmembrane region" description="Helical" evidence="1">
    <location>
        <begin position="56"/>
        <end position="73"/>
    </location>
</feature>
<dbReference type="RefSeq" id="WP_256944336.1">
    <property type="nucleotide sequence ID" value="NZ_JANHNZ010000001.1"/>
</dbReference>
<proteinExistence type="predicted"/>
<protein>
    <recommendedName>
        <fullName evidence="4">MFS transporter</fullName>
    </recommendedName>
</protein>
<evidence type="ECO:0000313" key="3">
    <source>
        <dbReference type="Proteomes" id="UP001059480"/>
    </source>
</evidence>
<organism evidence="2 3">
    <name type="scientific">Granulicatella seriolae</name>
    <dbReference type="NCBI Taxonomy" id="2967226"/>
    <lineage>
        <taxon>Bacteria</taxon>
        <taxon>Bacillati</taxon>
        <taxon>Bacillota</taxon>
        <taxon>Bacilli</taxon>
        <taxon>Lactobacillales</taxon>
        <taxon>Carnobacteriaceae</taxon>
        <taxon>Granulicatella</taxon>
    </lineage>
</organism>
<keyword evidence="1" id="KW-0472">Membrane</keyword>
<reference evidence="2" key="2">
    <citation type="journal article" date="2023" name="Curr. Microbiol.">
        <title>Granulicatella seriolae sp. nov., a Novel Facultative Anaerobe Isolated from Yellowtail Marine Fish.</title>
        <authorList>
            <person name="Lee M."/>
            <person name="Choi Y.J."/>
            <person name="Farooq A."/>
            <person name="Jeong J.B."/>
            <person name="Jung M.Y."/>
        </authorList>
    </citation>
    <scope>NUCLEOTIDE SEQUENCE</scope>
    <source>
        <strain evidence="2">S8</strain>
    </source>
</reference>
<name>A0ABT1WL80_9LACT</name>
<gene>
    <name evidence="2" type="ORF">NPA36_01440</name>
</gene>
<comment type="caution">
    <text evidence="2">The sequence shown here is derived from an EMBL/GenBank/DDBJ whole genome shotgun (WGS) entry which is preliminary data.</text>
</comment>
<reference evidence="2" key="3">
    <citation type="journal article" date="2023" name="Microbiol. Resour. Announc.">
        <title>Draft Genome Sequence of Granulicatella sp. Strain S8, Isolated from a Marine Fish, Seriola quinqueradiata.</title>
        <authorList>
            <person name="Lee M."/>
            <person name="Farooq A."/>
            <person name="Jeong J.B."/>
            <person name="Jung M.Y."/>
        </authorList>
    </citation>
    <scope>NUCLEOTIDE SEQUENCE</scope>
    <source>
        <strain evidence="2">S8</strain>
    </source>
</reference>
<evidence type="ECO:0008006" key="4">
    <source>
        <dbReference type="Google" id="ProtNLM"/>
    </source>
</evidence>
<evidence type="ECO:0000256" key="1">
    <source>
        <dbReference type="SAM" id="Phobius"/>
    </source>
</evidence>
<keyword evidence="3" id="KW-1185">Reference proteome</keyword>
<accession>A0ABT1WL80</accession>
<dbReference type="Proteomes" id="UP001059480">
    <property type="component" value="Unassembled WGS sequence"/>
</dbReference>
<sequence length="449" mass="51255">MTYLQYFGIGFVILHGISLVFLKNVSVLRRVILATIMTGYIVSLPFLINFLSLLEVGLLTLAFIIIYAFVLLGKKNTKVEKENGKKKSTSREELRTKRSLSKLNRIQEELLQEEHLEKELREQGLLGGDILEKDLLQGDLSPLETSLKSQMVDEISDQKLSFPTESVHPLKEQYLNQAPLEVEKEMEDFMKRLHENDAIGDKLASAEALNTVKTDGRNIPENVGKPANLANELLGNSELSGKEAPIIKELSENTKGIDVVPEVLDVNDSLTNKEIGEQDNVLLDVRSDDQVEYLEHEVSMLEDVLYTEREPEIEFNIEKDNEFVGIQSVLTDSQEQNPIEPIEESITNEEYLQTEKEENSKKQVYYQFLLFEIHDLLENGEISETINYIKEILLDSQDPAFRKDAMGLLEEYFSLEAKSDMLTKELIDIDLFDSDSVTSDWNELEVKEN</sequence>
<keyword evidence="1" id="KW-1133">Transmembrane helix</keyword>